<dbReference type="Gene3D" id="3.40.50.12350">
    <property type="match status" value="1"/>
</dbReference>
<evidence type="ECO:0000256" key="8">
    <source>
        <dbReference type="ARBA" id="ARBA00023015"/>
    </source>
</evidence>
<keyword evidence="10" id="KW-0804">Transcription</keyword>
<keyword evidence="6 14" id="KW-0460">Magnesium</keyword>
<dbReference type="Pfam" id="PF00702">
    <property type="entry name" value="Hydrolase"/>
    <property type="match status" value="1"/>
</dbReference>
<name>A0A6P6MAC8_CARAU</name>
<keyword evidence="9" id="KW-0010">Activator</keyword>
<sequence>MSSSEIATSVADGSLDSFSGSAIGTSGFSPRQTHQFSPQIYPSNRPYPHILPTPSAQNMAAYGQTQYTTGMQQAAAYGTYPQPGQPYGITAYGPLWAGIKTEGGLTQAQSPGQSGFLSYSSSFSTPQTGQAPYSYQMQGGTFTTTSGLYAGNNSLTNSTGFNSTQQDYPSYPAFGQSQYAQYYNSSPYTSPYMTSNNTSPTTPSTTATYTLQEPPSGITSQALSEQPAAEYSTIHSPSTPIKDSDSDRLRRASDGKSRGRGRRNNNPSPPPDSDLERVFIWDLDETIIVFHSLLTGSYANRFGRDPPTSVSLGLRMEEMIFNLADTHFFFNDLEECDQVHIDDVSSDDNGQDLSTYNFSTDGFHAAATSANLCLATGVRGGVDWMRKLAFRYRRVKEIYTTYKNNVGGLLGPAKREAWLQLRAEIEALTDSWLTLALKALTLIHSRSNCVNILVTTTQLIPALAKVLLYGLGVVFPIENIYSATKIGKESCFERVIQRFGRKVVYVVVGDGVEEEQGSKKHNMPFWRISSHSDLMALHHALDLEYL</sequence>
<feature type="region of interest" description="Disordered" evidence="16">
    <location>
        <begin position="1"/>
        <end position="46"/>
    </location>
</feature>
<dbReference type="SFLD" id="SFLDS00003">
    <property type="entry name" value="Haloacid_Dehalogenase"/>
    <property type="match status" value="1"/>
</dbReference>
<dbReference type="SFLD" id="SFLDG01129">
    <property type="entry name" value="C1.5:_HAD__Beta-PGM__Phosphata"/>
    <property type="match status" value="1"/>
</dbReference>
<dbReference type="Proteomes" id="UP000515129">
    <property type="component" value="Chromosome 49"/>
</dbReference>
<evidence type="ECO:0000256" key="9">
    <source>
        <dbReference type="ARBA" id="ARBA00023159"/>
    </source>
</evidence>
<feature type="compositionally biased region" description="Basic and acidic residues" evidence="16">
    <location>
        <begin position="242"/>
        <end position="257"/>
    </location>
</feature>
<reference evidence="18" key="1">
    <citation type="submission" date="2025-08" db="UniProtKB">
        <authorList>
            <consortium name="RefSeq"/>
        </authorList>
    </citation>
    <scope>IDENTIFICATION</scope>
    <source>
        <strain evidence="18">Wakin</strain>
        <tissue evidence="18">Muscle</tissue>
    </source>
</reference>
<dbReference type="RefSeq" id="XP_026093488.1">
    <property type="nucleotide sequence ID" value="XM_026237703.1"/>
</dbReference>
<dbReference type="AlphaFoldDB" id="A0A6P6MAC8"/>
<evidence type="ECO:0000256" key="10">
    <source>
        <dbReference type="ARBA" id="ARBA00023163"/>
    </source>
</evidence>
<evidence type="ECO:0000256" key="5">
    <source>
        <dbReference type="ARBA" id="ARBA00022801"/>
    </source>
</evidence>
<evidence type="ECO:0000256" key="15">
    <source>
        <dbReference type="RuleBase" id="RU362036"/>
    </source>
</evidence>
<evidence type="ECO:0000256" key="11">
    <source>
        <dbReference type="ARBA" id="ARBA00023242"/>
    </source>
</evidence>
<dbReference type="PANTHER" id="PTHR10190">
    <property type="entry name" value="EYES ABSENT"/>
    <property type="match status" value="1"/>
</dbReference>
<dbReference type="FunFam" id="3.40.50.12350:FF:000001">
    <property type="entry name" value="Eyes absent homolog"/>
    <property type="match status" value="1"/>
</dbReference>
<dbReference type="GO" id="GO:0046872">
    <property type="term" value="F:metal ion binding"/>
    <property type="evidence" value="ECO:0007669"/>
    <property type="project" value="UniProtKB-KW"/>
</dbReference>
<dbReference type="InterPro" id="IPR006545">
    <property type="entry name" value="EYA_dom"/>
</dbReference>
<evidence type="ECO:0000256" key="1">
    <source>
        <dbReference type="ARBA" id="ARBA00004123"/>
    </source>
</evidence>
<dbReference type="CDD" id="cd02601">
    <property type="entry name" value="HAD_Eya"/>
    <property type="match status" value="1"/>
</dbReference>
<organism evidence="17 18">
    <name type="scientific">Carassius auratus</name>
    <name type="common">Goldfish</name>
    <dbReference type="NCBI Taxonomy" id="7957"/>
    <lineage>
        <taxon>Eukaryota</taxon>
        <taxon>Metazoa</taxon>
        <taxon>Chordata</taxon>
        <taxon>Craniata</taxon>
        <taxon>Vertebrata</taxon>
        <taxon>Euteleostomi</taxon>
        <taxon>Actinopterygii</taxon>
        <taxon>Neopterygii</taxon>
        <taxon>Teleostei</taxon>
        <taxon>Ostariophysi</taxon>
        <taxon>Cypriniformes</taxon>
        <taxon>Cyprinidae</taxon>
        <taxon>Cyprininae</taxon>
        <taxon>Carassius</taxon>
    </lineage>
</organism>
<dbReference type="GO" id="GO:0004725">
    <property type="term" value="F:protein tyrosine phosphatase activity"/>
    <property type="evidence" value="ECO:0007669"/>
    <property type="project" value="UniProtKB-EC"/>
</dbReference>
<dbReference type="GO" id="GO:0005634">
    <property type="term" value="C:nucleus"/>
    <property type="evidence" value="ECO:0007669"/>
    <property type="project" value="UniProtKB-SubCell"/>
</dbReference>
<comment type="cofactor">
    <cofactor evidence="14 15">
        <name>Mg(2+)</name>
        <dbReference type="ChEBI" id="CHEBI:18420"/>
    </cofactor>
    <text evidence="14 15">Binds 1 Mg(2+) ion per subunit.</text>
</comment>
<dbReference type="GO" id="GO:2001240">
    <property type="term" value="P:negative regulation of extrinsic apoptotic signaling pathway in absence of ligand"/>
    <property type="evidence" value="ECO:0007669"/>
    <property type="project" value="TreeGrafter"/>
</dbReference>
<feature type="region of interest" description="Disordered" evidence="16">
    <location>
        <begin position="191"/>
        <end position="274"/>
    </location>
</feature>
<evidence type="ECO:0000256" key="7">
    <source>
        <dbReference type="ARBA" id="ARBA00022912"/>
    </source>
</evidence>
<evidence type="ECO:0000313" key="18">
    <source>
        <dbReference type="RefSeq" id="XP_026093488.1"/>
    </source>
</evidence>
<dbReference type="InterPro" id="IPR028472">
    <property type="entry name" value="EYA"/>
</dbReference>
<dbReference type="InterPro" id="IPR038102">
    <property type="entry name" value="EYA_dom_sf"/>
</dbReference>
<feature type="active site" description="Proton donor" evidence="13">
    <location>
        <position position="284"/>
    </location>
</feature>
<dbReference type="EC" id="3.1.3.48" evidence="15"/>
<feature type="binding site" evidence="14">
    <location>
        <position position="284"/>
    </location>
    <ligand>
        <name>Mg(2+)</name>
        <dbReference type="ChEBI" id="CHEBI:18420"/>
    </ligand>
</feature>
<proteinExistence type="inferred from homology"/>
<evidence type="ECO:0000256" key="13">
    <source>
        <dbReference type="PIRSR" id="PIRSR628472-1"/>
    </source>
</evidence>
<evidence type="ECO:0000256" key="12">
    <source>
        <dbReference type="ARBA" id="ARBA00051722"/>
    </source>
</evidence>
<comment type="subcellular location">
    <subcellularLocation>
        <location evidence="1">Nucleus</location>
    </subcellularLocation>
</comment>
<dbReference type="NCBIfam" id="TIGR01658">
    <property type="entry name" value="EYA-cons_domain"/>
    <property type="match status" value="1"/>
</dbReference>
<feature type="active site" description="Nucleophile" evidence="13">
    <location>
        <position position="282"/>
    </location>
</feature>
<feature type="compositionally biased region" description="Polar residues" evidence="16">
    <location>
        <begin position="211"/>
        <end position="224"/>
    </location>
</feature>
<dbReference type="GeneID" id="113066080"/>
<keyword evidence="4 14" id="KW-0479">Metal-binding</keyword>
<evidence type="ECO:0000256" key="2">
    <source>
        <dbReference type="ARBA" id="ARBA00010501"/>
    </source>
</evidence>
<keyword evidence="11" id="KW-0539">Nucleus</keyword>
<protein>
    <recommendedName>
        <fullName evidence="15">Eyes absent homolog</fullName>
        <ecNumber evidence="15">3.1.3.48</ecNumber>
    </recommendedName>
</protein>
<comment type="catalytic activity">
    <reaction evidence="12 15">
        <text>O-phospho-L-tyrosyl-[protein] + H2O = L-tyrosyl-[protein] + phosphate</text>
        <dbReference type="Rhea" id="RHEA:10684"/>
        <dbReference type="Rhea" id="RHEA-COMP:10136"/>
        <dbReference type="Rhea" id="RHEA-COMP:20101"/>
        <dbReference type="ChEBI" id="CHEBI:15377"/>
        <dbReference type="ChEBI" id="CHEBI:43474"/>
        <dbReference type="ChEBI" id="CHEBI:46858"/>
        <dbReference type="ChEBI" id="CHEBI:61978"/>
        <dbReference type="EC" id="3.1.3.48"/>
    </reaction>
</comment>
<feature type="binding site" evidence="14">
    <location>
        <position position="282"/>
    </location>
    <ligand>
        <name>Mg(2+)</name>
        <dbReference type="ChEBI" id="CHEBI:18420"/>
    </ligand>
</feature>
<evidence type="ECO:0000313" key="17">
    <source>
        <dbReference type="Proteomes" id="UP000515129"/>
    </source>
</evidence>
<evidence type="ECO:0000256" key="3">
    <source>
        <dbReference type="ARBA" id="ARBA00022473"/>
    </source>
</evidence>
<dbReference type="GO" id="GO:0030154">
    <property type="term" value="P:cell differentiation"/>
    <property type="evidence" value="ECO:0007669"/>
    <property type="project" value="TreeGrafter"/>
</dbReference>
<keyword evidence="17" id="KW-1185">Reference proteome</keyword>
<dbReference type="PANTHER" id="PTHR10190:SF11">
    <property type="entry name" value="EYES ABSENT HOMOLOG 1"/>
    <property type="match status" value="1"/>
</dbReference>
<comment type="similarity">
    <text evidence="2 15">Belongs to the HAD-like hydrolase superfamily. EYA family.</text>
</comment>
<evidence type="ECO:0000256" key="14">
    <source>
        <dbReference type="PIRSR" id="PIRSR628472-2"/>
    </source>
</evidence>
<feature type="compositionally biased region" description="Low complexity" evidence="16">
    <location>
        <begin position="191"/>
        <end position="210"/>
    </location>
</feature>
<dbReference type="GO" id="GO:0045739">
    <property type="term" value="P:positive regulation of DNA repair"/>
    <property type="evidence" value="ECO:0007669"/>
    <property type="project" value="TreeGrafter"/>
</dbReference>
<accession>A0A6P6MAC8</accession>
<evidence type="ECO:0000256" key="6">
    <source>
        <dbReference type="ARBA" id="ARBA00022842"/>
    </source>
</evidence>
<gene>
    <name evidence="18" type="primary">LOC113066080</name>
</gene>
<evidence type="ECO:0000256" key="16">
    <source>
        <dbReference type="SAM" id="MobiDB-lite"/>
    </source>
</evidence>
<evidence type="ECO:0000256" key="4">
    <source>
        <dbReference type="ARBA" id="ARBA00022723"/>
    </source>
</evidence>
<feature type="compositionally biased region" description="Polar residues" evidence="16">
    <location>
        <begin position="16"/>
        <end position="42"/>
    </location>
</feature>
<feature type="binding site" evidence="14">
    <location>
        <position position="510"/>
    </location>
    <ligand>
        <name>Mg(2+)</name>
        <dbReference type="ChEBI" id="CHEBI:18420"/>
    </ligand>
</feature>
<keyword evidence="7 15" id="KW-0904">Protein phosphatase</keyword>
<dbReference type="InterPro" id="IPR042577">
    <property type="entry name" value="EYA_dom_metazoan"/>
</dbReference>
<keyword evidence="3" id="KW-0217">Developmental protein</keyword>
<keyword evidence="5 15" id="KW-0378">Hydrolase</keyword>
<keyword evidence="8 15" id="KW-0805">Transcription regulation</keyword>